<name>A0A4E0QYG4_FASHE</name>
<protein>
    <submittedName>
        <fullName evidence="2">Uncharacterized protein</fullName>
    </submittedName>
</protein>
<evidence type="ECO:0000313" key="2">
    <source>
        <dbReference type="EMBL" id="THD19983.1"/>
    </source>
</evidence>
<comment type="caution">
    <text evidence="2">The sequence shown here is derived from an EMBL/GenBank/DDBJ whole genome shotgun (WGS) entry which is preliminary data.</text>
</comment>
<accession>A0A4E0QYG4</accession>
<reference evidence="2" key="1">
    <citation type="submission" date="2019-03" db="EMBL/GenBank/DDBJ databases">
        <title>Improved annotation for the trematode Fasciola hepatica.</title>
        <authorList>
            <person name="Choi Y.-J."/>
            <person name="Martin J."/>
            <person name="Mitreva M."/>
        </authorList>
    </citation>
    <scope>NUCLEOTIDE SEQUENCE [LARGE SCALE GENOMIC DNA]</scope>
</reference>
<gene>
    <name evidence="2" type="ORF">D915_009073</name>
</gene>
<dbReference type="AlphaFoldDB" id="A0A4E0QYG4"/>
<organism evidence="2 3">
    <name type="scientific">Fasciola hepatica</name>
    <name type="common">Liver fluke</name>
    <dbReference type="NCBI Taxonomy" id="6192"/>
    <lineage>
        <taxon>Eukaryota</taxon>
        <taxon>Metazoa</taxon>
        <taxon>Spiralia</taxon>
        <taxon>Lophotrochozoa</taxon>
        <taxon>Platyhelminthes</taxon>
        <taxon>Trematoda</taxon>
        <taxon>Digenea</taxon>
        <taxon>Plagiorchiida</taxon>
        <taxon>Echinostomata</taxon>
        <taxon>Echinostomatoidea</taxon>
        <taxon>Fasciolidae</taxon>
        <taxon>Fasciola</taxon>
    </lineage>
</organism>
<sequence length="87" mass="9680">MKRRSVQRFAGLVTSTGRPAFPSNIPTSHPHPRKFCDSMIHAAPKPEALPQPPSEWMSSYPLPLAAIPPELYQALQQLRSMITNKAC</sequence>
<feature type="region of interest" description="Disordered" evidence="1">
    <location>
        <begin position="1"/>
        <end position="29"/>
    </location>
</feature>
<dbReference type="Proteomes" id="UP000230066">
    <property type="component" value="Unassembled WGS sequence"/>
</dbReference>
<evidence type="ECO:0000313" key="3">
    <source>
        <dbReference type="Proteomes" id="UP000230066"/>
    </source>
</evidence>
<dbReference type="EMBL" id="JXXN02005306">
    <property type="protein sequence ID" value="THD19983.1"/>
    <property type="molecule type" value="Genomic_DNA"/>
</dbReference>
<evidence type="ECO:0000256" key="1">
    <source>
        <dbReference type="SAM" id="MobiDB-lite"/>
    </source>
</evidence>
<proteinExistence type="predicted"/>
<keyword evidence="3" id="KW-1185">Reference proteome</keyword>